<organism evidence="2 3">
    <name type="scientific">Triticum urartu</name>
    <name type="common">Red wild einkorn</name>
    <name type="synonym">Crithodium urartu</name>
    <dbReference type="NCBI Taxonomy" id="4572"/>
    <lineage>
        <taxon>Eukaryota</taxon>
        <taxon>Viridiplantae</taxon>
        <taxon>Streptophyta</taxon>
        <taxon>Embryophyta</taxon>
        <taxon>Tracheophyta</taxon>
        <taxon>Spermatophyta</taxon>
        <taxon>Magnoliopsida</taxon>
        <taxon>Liliopsida</taxon>
        <taxon>Poales</taxon>
        <taxon>Poaceae</taxon>
        <taxon>BOP clade</taxon>
        <taxon>Pooideae</taxon>
        <taxon>Triticodae</taxon>
        <taxon>Triticeae</taxon>
        <taxon>Triticinae</taxon>
        <taxon>Triticum</taxon>
    </lineage>
</organism>
<reference evidence="2" key="2">
    <citation type="submission" date="2018-03" db="EMBL/GenBank/DDBJ databases">
        <title>The Triticum urartu genome reveals the dynamic nature of wheat genome evolution.</title>
        <authorList>
            <person name="Ling H."/>
            <person name="Ma B."/>
            <person name="Shi X."/>
            <person name="Liu H."/>
            <person name="Dong L."/>
            <person name="Sun H."/>
            <person name="Cao Y."/>
            <person name="Gao Q."/>
            <person name="Zheng S."/>
            <person name="Li Y."/>
            <person name="Yu Y."/>
            <person name="Du H."/>
            <person name="Qi M."/>
            <person name="Li Y."/>
            <person name="Yu H."/>
            <person name="Cui Y."/>
            <person name="Wang N."/>
            <person name="Chen C."/>
            <person name="Wu H."/>
            <person name="Zhao Y."/>
            <person name="Zhang J."/>
            <person name="Li Y."/>
            <person name="Zhou W."/>
            <person name="Zhang B."/>
            <person name="Hu W."/>
            <person name="Eijk M."/>
            <person name="Tang J."/>
            <person name="Witsenboer H."/>
            <person name="Zhao S."/>
            <person name="Li Z."/>
            <person name="Zhang A."/>
            <person name="Wang D."/>
            <person name="Liang C."/>
        </authorList>
    </citation>
    <scope>NUCLEOTIDE SEQUENCE [LARGE SCALE GENOMIC DNA]</scope>
    <source>
        <strain evidence="2">cv. G1812</strain>
    </source>
</reference>
<sequence length="94" mass="11309">MILSTVLKHLTWFCCAILLVTVSYSTCMWFGWNMILYFARIKKMLEVSNKGPKWKYQFVLSLYSRLSKFDLAINYLVTILFHEVWFWYLAACIF</sequence>
<keyword evidence="3" id="KW-1185">Reference proteome</keyword>
<keyword evidence="1" id="KW-1133">Transmembrane helix</keyword>
<dbReference type="Proteomes" id="UP000015106">
    <property type="component" value="Chromosome 2"/>
</dbReference>
<keyword evidence="1" id="KW-0812">Transmembrane</keyword>
<reference evidence="3" key="1">
    <citation type="journal article" date="2013" name="Nature">
        <title>Draft genome of the wheat A-genome progenitor Triticum urartu.</title>
        <authorList>
            <person name="Ling H.Q."/>
            <person name="Zhao S."/>
            <person name="Liu D."/>
            <person name="Wang J."/>
            <person name="Sun H."/>
            <person name="Zhang C."/>
            <person name="Fan H."/>
            <person name="Li D."/>
            <person name="Dong L."/>
            <person name="Tao Y."/>
            <person name="Gao C."/>
            <person name="Wu H."/>
            <person name="Li Y."/>
            <person name="Cui Y."/>
            <person name="Guo X."/>
            <person name="Zheng S."/>
            <person name="Wang B."/>
            <person name="Yu K."/>
            <person name="Liang Q."/>
            <person name="Yang W."/>
            <person name="Lou X."/>
            <person name="Chen J."/>
            <person name="Feng M."/>
            <person name="Jian J."/>
            <person name="Zhang X."/>
            <person name="Luo G."/>
            <person name="Jiang Y."/>
            <person name="Liu J."/>
            <person name="Wang Z."/>
            <person name="Sha Y."/>
            <person name="Zhang B."/>
            <person name="Wu H."/>
            <person name="Tang D."/>
            <person name="Shen Q."/>
            <person name="Xue P."/>
            <person name="Zou S."/>
            <person name="Wang X."/>
            <person name="Liu X."/>
            <person name="Wang F."/>
            <person name="Yang Y."/>
            <person name="An X."/>
            <person name="Dong Z."/>
            <person name="Zhang K."/>
            <person name="Zhang X."/>
            <person name="Luo M.C."/>
            <person name="Dvorak J."/>
            <person name="Tong Y."/>
            <person name="Wang J."/>
            <person name="Yang H."/>
            <person name="Li Z."/>
            <person name="Wang D."/>
            <person name="Zhang A."/>
            <person name="Wang J."/>
        </authorList>
    </citation>
    <scope>NUCLEOTIDE SEQUENCE</scope>
    <source>
        <strain evidence="3">cv. G1812</strain>
    </source>
</reference>
<proteinExistence type="predicted"/>
<evidence type="ECO:0000313" key="3">
    <source>
        <dbReference type="Proteomes" id="UP000015106"/>
    </source>
</evidence>
<dbReference type="Gramene" id="TuG1812G0200000876.01.T01">
    <property type="protein sequence ID" value="TuG1812G0200000876.01.T01.cds420950"/>
    <property type="gene ID" value="TuG1812G0200000876.01"/>
</dbReference>
<feature type="transmembrane region" description="Helical" evidence="1">
    <location>
        <begin position="72"/>
        <end position="93"/>
    </location>
</feature>
<reference evidence="2" key="3">
    <citation type="submission" date="2022-06" db="UniProtKB">
        <authorList>
            <consortium name="EnsemblPlants"/>
        </authorList>
    </citation>
    <scope>IDENTIFICATION</scope>
</reference>
<accession>A0A8R7TCZ2</accession>
<dbReference type="EnsemblPlants" id="TuG1812G0200000876.01.T01">
    <property type="protein sequence ID" value="TuG1812G0200000876.01.T01.cds420950"/>
    <property type="gene ID" value="TuG1812G0200000876.01"/>
</dbReference>
<evidence type="ECO:0000256" key="1">
    <source>
        <dbReference type="SAM" id="Phobius"/>
    </source>
</evidence>
<keyword evidence="1" id="KW-0472">Membrane</keyword>
<feature type="transmembrane region" description="Helical" evidence="1">
    <location>
        <begin position="12"/>
        <end position="32"/>
    </location>
</feature>
<evidence type="ECO:0000313" key="2">
    <source>
        <dbReference type="EnsemblPlants" id="TuG1812G0200000876.01.T01.cds420950"/>
    </source>
</evidence>
<dbReference type="AlphaFoldDB" id="A0A8R7TCZ2"/>
<name>A0A8R7TCZ2_TRIUA</name>
<protein>
    <submittedName>
        <fullName evidence="2">Uncharacterized protein</fullName>
    </submittedName>
</protein>